<comment type="caution">
    <text evidence="1">The sequence shown here is derived from an EMBL/GenBank/DDBJ whole genome shotgun (WGS) entry which is preliminary data.</text>
</comment>
<dbReference type="RefSeq" id="WP_185676175.1">
    <property type="nucleotide sequence ID" value="NZ_JACHVB010000035.1"/>
</dbReference>
<dbReference type="AlphaFoldDB" id="A0A842HGU3"/>
<reference evidence="1 2" key="1">
    <citation type="submission" date="2020-07" db="EMBL/GenBank/DDBJ databases">
        <authorList>
            <person name="Feng X."/>
        </authorList>
    </citation>
    <scope>NUCLEOTIDE SEQUENCE [LARGE SCALE GENOMIC DNA]</scope>
    <source>
        <strain evidence="1 2">JCM31066</strain>
    </source>
</reference>
<evidence type="ECO:0000313" key="2">
    <source>
        <dbReference type="Proteomes" id="UP000546464"/>
    </source>
</evidence>
<accession>A0A842HGU3</accession>
<dbReference type="EMBL" id="JACHVB010000035">
    <property type="protein sequence ID" value="MBC2595218.1"/>
    <property type="molecule type" value="Genomic_DNA"/>
</dbReference>
<evidence type="ECO:0000313" key="1">
    <source>
        <dbReference type="EMBL" id="MBC2595218.1"/>
    </source>
</evidence>
<proteinExistence type="predicted"/>
<keyword evidence="2" id="KW-1185">Reference proteome</keyword>
<gene>
    <name evidence="1" type="ORF">H5P28_13200</name>
</gene>
<protein>
    <submittedName>
        <fullName evidence="1">Exo-alpha-sialidase</fullName>
    </submittedName>
</protein>
<dbReference type="Proteomes" id="UP000546464">
    <property type="component" value="Unassembled WGS sequence"/>
</dbReference>
<sequence length="377" mass="42406">MLYTEVKYMPERSKTFLGSPSVVRLEDGSLVASHDYFYAESDGFDDGLMRMCSVYRSEDDGASWQNCSQLIGAFWSSLFLYEGALYMLGCDRRYGSIVIRRSDDGGFSWTFPLDADRGLLFQGGKAAEPPNYHCAPTPVLVHEGRIYRAYEDNVTALWPSGFQAFVISAEVGSDLLKASSWTMSNKVPFDPTRVPSDWGETGPGFLEGNMVAGPDGQLWNILRMSTEPHSDYAAMVKVSADGRELSFDYDRDIIRLPGGTHKFTIRRDPVSGLYFTLGNNNTVPGKASQRNVLSLAASRDLREWKILKPMIVDESGLSQEDSLRLTGFQYADWQFDGDDIIALVRTAWRGAVRFHDSNRITYHQFKNFRRLCAGMEI</sequence>
<dbReference type="CDD" id="cd15482">
    <property type="entry name" value="Sialidase_non-viral"/>
    <property type="match status" value="1"/>
</dbReference>
<dbReference type="InterPro" id="IPR036278">
    <property type="entry name" value="Sialidase_sf"/>
</dbReference>
<organism evidence="1 2">
    <name type="scientific">Ruficoccus amylovorans</name>
    <dbReference type="NCBI Taxonomy" id="1804625"/>
    <lineage>
        <taxon>Bacteria</taxon>
        <taxon>Pseudomonadati</taxon>
        <taxon>Verrucomicrobiota</taxon>
        <taxon>Opitutia</taxon>
        <taxon>Puniceicoccales</taxon>
        <taxon>Cerasicoccaceae</taxon>
        <taxon>Ruficoccus</taxon>
    </lineage>
</organism>
<dbReference type="Gene3D" id="2.120.10.10">
    <property type="match status" value="1"/>
</dbReference>
<dbReference type="SUPFAM" id="SSF50939">
    <property type="entry name" value="Sialidases"/>
    <property type="match status" value="1"/>
</dbReference>
<name>A0A842HGU3_9BACT</name>